<gene>
    <name evidence="1" type="ORF">QQX09_12200</name>
</gene>
<evidence type="ECO:0000313" key="2">
    <source>
        <dbReference type="Proteomes" id="UP001172728"/>
    </source>
</evidence>
<comment type="caution">
    <text evidence="1">The sequence shown here is derived from an EMBL/GenBank/DDBJ whole genome shotgun (WGS) entry which is preliminary data.</text>
</comment>
<sequence>MTTTAPRHPGALRDEARRADKRRLCAVLDSIEPAEIAERDALLARVNSPTVERLMRTGPVERDARYGDGPLATLGAQARAAALTTNTQETHA</sequence>
<dbReference type="Proteomes" id="UP001172728">
    <property type="component" value="Unassembled WGS sequence"/>
</dbReference>
<evidence type="ECO:0000313" key="1">
    <source>
        <dbReference type="EMBL" id="MDN4476619.1"/>
    </source>
</evidence>
<dbReference type="EMBL" id="JAUHPW010000010">
    <property type="protein sequence ID" value="MDN4476619.1"/>
    <property type="molecule type" value="Genomic_DNA"/>
</dbReference>
<proteinExistence type="predicted"/>
<reference evidence="1" key="1">
    <citation type="submission" date="2023-06" db="EMBL/GenBank/DDBJ databases">
        <title>Sysu t00192.</title>
        <authorList>
            <person name="Gao L."/>
            <person name="Fang B.-Z."/>
            <person name="Li W.-J."/>
        </authorList>
    </citation>
    <scope>NUCLEOTIDE SEQUENCE</scope>
    <source>
        <strain evidence="1">SYSU T00192</strain>
    </source>
</reference>
<dbReference type="RefSeq" id="WP_301135131.1">
    <property type="nucleotide sequence ID" value="NZ_JAUHPW010000010.1"/>
</dbReference>
<organism evidence="1 2">
    <name type="scientific">Demequina litoralis</name>
    <dbReference type="NCBI Taxonomy" id="3051660"/>
    <lineage>
        <taxon>Bacteria</taxon>
        <taxon>Bacillati</taxon>
        <taxon>Actinomycetota</taxon>
        <taxon>Actinomycetes</taxon>
        <taxon>Micrococcales</taxon>
        <taxon>Demequinaceae</taxon>
        <taxon>Demequina</taxon>
    </lineage>
</organism>
<name>A0ABT8GCA2_9MICO</name>
<keyword evidence="2" id="KW-1185">Reference proteome</keyword>
<protein>
    <submittedName>
        <fullName evidence="1">Uncharacterized protein</fullName>
    </submittedName>
</protein>
<accession>A0ABT8GCA2</accession>